<dbReference type="RefSeq" id="WP_174716124.1">
    <property type="nucleotide sequence ID" value="NZ_CP054569.1"/>
</dbReference>
<proteinExistence type="predicted"/>
<evidence type="ECO:0000313" key="3">
    <source>
        <dbReference type="Proteomes" id="UP000509782"/>
    </source>
</evidence>
<accession>A0A6N0JI93</accession>
<dbReference type="EMBL" id="CP054569">
    <property type="protein sequence ID" value="QKQ46835.1"/>
    <property type="molecule type" value="Genomic_DNA"/>
</dbReference>
<gene>
    <name evidence="2" type="ORF">FOC81_09085</name>
</gene>
<dbReference type="AlphaFoldDB" id="A0A6N0JI93"/>
<protein>
    <recommendedName>
        <fullName evidence="1">Phage tail assembly chaperone-like domain-containing protein</fullName>
    </recommendedName>
</protein>
<evidence type="ECO:0000259" key="1">
    <source>
        <dbReference type="Pfam" id="PF16778"/>
    </source>
</evidence>
<evidence type="ECO:0000313" key="2">
    <source>
        <dbReference type="EMBL" id="QKQ46835.1"/>
    </source>
</evidence>
<dbReference type="InterPro" id="IPR031893">
    <property type="entry name" value="Phage_tail_APC"/>
</dbReference>
<dbReference type="Gene3D" id="6.10.140.1310">
    <property type="match status" value="1"/>
</dbReference>
<sequence>MHTYYAASTGGFYIEGFHDRAAMPEDAMALVGGDAERLSLLDGMARNKRIVPNESGYPILQDNPPVSDEEFAQLIRQERTAKLRDSDWSQLSDVPESVREAWATYRQALRDIPAQPGFPLRVEWPASPDAN</sequence>
<feature type="domain" description="Phage tail assembly chaperone-like" evidence="1">
    <location>
        <begin position="73"/>
        <end position="129"/>
    </location>
</feature>
<dbReference type="Proteomes" id="UP000509782">
    <property type="component" value="Chromosome"/>
</dbReference>
<reference evidence="2 3" key="1">
    <citation type="submission" date="2020-05" db="EMBL/GenBank/DDBJ databases">
        <title>FDA dAtabase for Regulatory Grade micrObial Sequences (FDA-ARGOS): Supporting development and validation of Infectious Disease Dx tests.</title>
        <authorList>
            <person name="Sproer C."/>
            <person name="Gronow S."/>
            <person name="Severitt S."/>
            <person name="Schroder I."/>
            <person name="Tallon L."/>
            <person name="Sadzewicz L."/>
            <person name="Zhao X."/>
            <person name="Vavikolanu K."/>
            <person name="Mehta A."/>
            <person name="Aluvathingal J."/>
            <person name="Nadendla S."/>
            <person name="Myers T."/>
            <person name="Yan Y."/>
            <person name="Sichtig H."/>
        </authorList>
    </citation>
    <scope>NUCLEOTIDE SEQUENCE [LARGE SCALE GENOMIC DNA]</scope>
    <source>
        <strain evidence="2 3">FDAARGOS_787</strain>
    </source>
</reference>
<organism evidence="2 3">
    <name type="scientific">Achromobacter denitrificans</name>
    <name type="common">Alcaligenes denitrificans</name>
    <dbReference type="NCBI Taxonomy" id="32002"/>
    <lineage>
        <taxon>Bacteria</taxon>
        <taxon>Pseudomonadati</taxon>
        <taxon>Pseudomonadota</taxon>
        <taxon>Betaproteobacteria</taxon>
        <taxon>Burkholderiales</taxon>
        <taxon>Alcaligenaceae</taxon>
        <taxon>Achromobacter</taxon>
    </lineage>
</organism>
<dbReference type="Pfam" id="PF16778">
    <property type="entry name" value="Phage_tail_APC"/>
    <property type="match status" value="1"/>
</dbReference>
<name>A0A6N0JI93_ACHDE</name>